<organism evidence="2 3">
    <name type="scientific">Candidatus Caccalectryoclostridium excrementigallinarum</name>
    <dbReference type="NCBI Taxonomy" id="2840710"/>
    <lineage>
        <taxon>Bacteria</taxon>
        <taxon>Bacillati</taxon>
        <taxon>Bacillota</taxon>
        <taxon>Clostridia</taxon>
        <taxon>Christensenellales</taxon>
        <taxon>Christensenellaceae</taxon>
        <taxon>Christensenellaceae incertae sedis</taxon>
        <taxon>Candidatus Caccalectryoclostridium</taxon>
    </lineage>
</organism>
<dbReference type="EMBL" id="DVNJ01000031">
    <property type="protein sequence ID" value="HIU63275.1"/>
    <property type="molecule type" value="Genomic_DNA"/>
</dbReference>
<gene>
    <name evidence="2" type="ORF">IAB07_05870</name>
</gene>
<comment type="caution">
    <text evidence="2">The sequence shown here is derived from an EMBL/GenBank/DDBJ whole genome shotgun (WGS) entry which is preliminary data.</text>
</comment>
<proteinExistence type="predicted"/>
<protein>
    <submittedName>
        <fullName evidence="2">Uncharacterized protein</fullName>
    </submittedName>
</protein>
<feature type="transmembrane region" description="Helical" evidence="1">
    <location>
        <begin position="20"/>
        <end position="42"/>
    </location>
</feature>
<keyword evidence="1" id="KW-0812">Transmembrane</keyword>
<accession>A0A9D1SKH9</accession>
<dbReference type="AlphaFoldDB" id="A0A9D1SKH9"/>
<evidence type="ECO:0000313" key="2">
    <source>
        <dbReference type="EMBL" id="HIU63275.1"/>
    </source>
</evidence>
<evidence type="ECO:0000313" key="3">
    <source>
        <dbReference type="Proteomes" id="UP000824145"/>
    </source>
</evidence>
<reference evidence="2" key="2">
    <citation type="journal article" date="2021" name="PeerJ">
        <title>Extensive microbial diversity within the chicken gut microbiome revealed by metagenomics and culture.</title>
        <authorList>
            <person name="Gilroy R."/>
            <person name="Ravi A."/>
            <person name="Getino M."/>
            <person name="Pursley I."/>
            <person name="Horton D.L."/>
            <person name="Alikhan N.F."/>
            <person name="Baker D."/>
            <person name="Gharbi K."/>
            <person name="Hall N."/>
            <person name="Watson M."/>
            <person name="Adriaenssens E.M."/>
            <person name="Foster-Nyarko E."/>
            <person name="Jarju S."/>
            <person name="Secka A."/>
            <person name="Antonio M."/>
            <person name="Oren A."/>
            <person name="Chaudhuri R.R."/>
            <person name="La Ragione R."/>
            <person name="Hildebrand F."/>
            <person name="Pallen M.J."/>
        </authorList>
    </citation>
    <scope>NUCLEOTIDE SEQUENCE</scope>
    <source>
        <strain evidence="2">9366</strain>
    </source>
</reference>
<name>A0A9D1SKH9_9FIRM</name>
<keyword evidence="1" id="KW-0472">Membrane</keyword>
<keyword evidence="1" id="KW-1133">Transmembrane helix</keyword>
<reference evidence="2" key="1">
    <citation type="submission" date="2020-10" db="EMBL/GenBank/DDBJ databases">
        <authorList>
            <person name="Gilroy R."/>
        </authorList>
    </citation>
    <scope>NUCLEOTIDE SEQUENCE</scope>
    <source>
        <strain evidence="2">9366</strain>
    </source>
</reference>
<sequence length="101" mass="12068">MRKFNFFTWMISYDGKPLSYRLWVMTVFPLLFIMWLCAQFVFTDLVGWYFLCFALPFAAVGLTWDAAIYFYYRRIGAFDENGCLKEGYPRKISLKKKKHSA</sequence>
<evidence type="ECO:0000256" key="1">
    <source>
        <dbReference type="SAM" id="Phobius"/>
    </source>
</evidence>
<feature type="transmembrane region" description="Helical" evidence="1">
    <location>
        <begin position="48"/>
        <end position="72"/>
    </location>
</feature>
<dbReference type="Proteomes" id="UP000824145">
    <property type="component" value="Unassembled WGS sequence"/>
</dbReference>